<name>A0A484LE67_9ASTE</name>
<dbReference type="Pfam" id="PF14223">
    <property type="entry name" value="Retrotran_gag_2"/>
    <property type="match status" value="1"/>
</dbReference>
<proteinExistence type="predicted"/>
<protein>
    <submittedName>
        <fullName evidence="1">Uncharacterized protein</fullName>
    </submittedName>
</protein>
<keyword evidence="2" id="KW-1185">Reference proteome</keyword>
<dbReference type="AlphaFoldDB" id="A0A484LE67"/>
<reference evidence="1 2" key="1">
    <citation type="submission" date="2018-04" db="EMBL/GenBank/DDBJ databases">
        <authorList>
            <person name="Vogel A."/>
        </authorList>
    </citation>
    <scope>NUCLEOTIDE SEQUENCE [LARGE SCALE GENOMIC DNA]</scope>
</reference>
<organism evidence="1 2">
    <name type="scientific">Cuscuta campestris</name>
    <dbReference type="NCBI Taxonomy" id="132261"/>
    <lineage>
        <taxon>Eukaryota</taxon>
        <taxon>Viridiplantae</taxon>
        <taxon>Streptophyta</taxon>
        <taxon>Embryophyta</taxon>
        <taxon>Tracheophyta</taxon>
        <taxon>Spermatophyta</taxon>
        <taxon>Magnoliopsida</taxon>
        <taxon>eudicotyledons</taxon>
        <taxon>Gunneridae</taxon>
        <taxon>Pentapetalae</taxon>
        <taxon>asterids</taxon>
        <taxon>lamiids</taxon>
        <taxon>Solanales</taxon>
        <taxon>Convolvulaceae</taxon>
        <taxon>Cuscuteae</taxon>
        <taxon>Cuscuta</taxon>
        <taxon>Cuscuta subgen. Grammica</taxon>
        <taxon>Cuscuta sect. Cleistogrammica</taxon>
    </lineage>
</organism>
<evidence type="ECO:0000313" key="1">
    <source>
        <dbReference type="EMBL" id="VFQ74601.1"/>
    </source>
</evidence>
<evidence type="ECO:0000313" key="2">
    <source>
        <dbReference type="Proteomes" id="UP000595140"/>
    </source>
</evidence>
<dbReference type="EMBL" id="OOIL02001340">
    <property type="protein sequence ID" value="VFQ74601.1"/>
    <property type="molecule type" value="Genomic_DNA"/>
</dbReference>
<dbReference type="Proteomes" id="UP000595140">
    <property type="component" value="Unassembled WGS sequence"/>
</dbReference>
<sequence length="298" mass="33248">MFRTKEHEKINDMFDRFSKIVNDLHALKKTYTDRDLVRKILQSLTSEWRSKADAIYESIGTSNVTIDGLRVGNIKNKCPKSGRNARHFKKQRAYISWGGDSGDESSEQEEDKEANLCLIAQEEDQRSPPTTKTKRYRLLSMGDGKFYSSLFKPWSNIITRHNALYQRWEGIPIAGGLGGSGGWCPTWSCASSVTGLLPEGAILDDPNLRHLRIRASDVNVGGNNEIHDEEGVWQAPLGSDGGAICHVNHDVFCPIDRGAMGDSMNRLEIFVEERSVATVLGAKNPGKDVEKKTLLQRG</sequence>
<gene>
    <name evidence="1" type="ORF">CCAM_LOCUS16377</name>
</gene>
<accession>A0A484LE67</accession>